<dbReference type="EMBL" id="FQ311875">
    <property type="protein sequence ID" value="CBT77501.1"/>
    <property type="molecule type" value="Genomic_DNA"/>
</dbReference>
<proteinExistence type="predicted"/>
<gene>
    <name evidence="3" type="ordered locus">AARI_36220</name>
</gene>
<name>A0ABP1U9K2_GLUAR</name>
<feature type="region of interest" description="Disordered" evidence="1">
    <location>
        <begin position="52"/>
        <end position="72"/>
    </location>
</feature>
<evidence type="ECO:0000256" key="1">
    <source>
        <dbReference type="SAM" id="MobiDB-lite"/>
    </source>
</evidence>
<reference evidence="4" key="2">
    <citation type="submission" date="2010-07" db="EMBL/GenBank/DDBJ databases">
        <title>Complete genome sequence of Arthrobacter arilaitensis (strain DSM 16368 / CIP 108037 / JCM 13566 / Re117).</title>
        <authorList>
            <person name="Genoscope."/>
        </authorList>
    </citation>
    <scope>NUCLEOTIDE SEQUENCE [LARGE SCALE GENOMIC DNA]</scope>
    <source>
        <strain evidence="4">DSM 16368 / CIP 108037 / IAM 15318 / JCM 13566 / Re117</strain>
    </source>
</reference>
<dbReference type="PROSITE" id="PS50994">
    <property type="entry name" value="INTEGRASE"/>
    <property type="match status" value="1"/>
</dbReference>
<dbReference type="InterPro" id="IPR036397">
    <property type="entry name" value="RNaseH_sf"/>
</dbReference>
<reference evidence="4" key="1">
    <citation type="journal article" date="2010" name="PLoS ONE">
        <title>The Arthrobacter arilaitensis Re117 genome sequence reveals its genetic adaptation to the surface of cheese.</title>
        <authorList>
            <person name="Monnet C."/>
            <person name="Loux V."/>
            <person name="Gibrat J.F."/>
            <person name="Spinnler E."/>
            <person name="Barbe V."/>
            <person name="Vacherie B."/>
            <person name="Gavory F."/>
            <person name="Gourbeyre E."/>
            <person name="Siguier P."/>
            <person name="Chandler M."/>
            <person name="Elleuch R."/>
            <person name="Irlinger F."/>
            <person name="Vallaeys T."/>
        </authorList>
    </citation>
    <scope>NUCLEOTIDE SEQUENCE</scope>
    <source>
        <strain evidence="4">DSM 16368 / CIP 108037 / IAM 15318 / JCM 13566 / Re117</strain>
    </source>
</reference>
<dbReference type="InterPro" id="IPR001584">
    <property type="entry name" value="Integrase_cat-core"/>
</dbReference>
<evidence type="ECO:0000313" key="4">
    <source>
        <dbReference type="Proteomes" id="UP000006878"/>
    </source>
</evidence>
<sequence>MSHSNAILAPKGRLLLARCIVEDRWPLRRAAERFQVSVSTASRWASRYRVQGEAGMQDRSSRPHHSPRRTSVRTERRIIAVRVNRRWGPAQIAFLLGLHPSTVHKVLSRVGLSRLAWQDRATGQVIRRYEHEAPGDLIHVDIKKLGRIPDGGGHRVMDRAAGRRNKTKTPQDRRPGYAYLHNAVDDYSPLAYTEILSDDQKETAAGFWERANAYFQGAGITVKRVLTDNGSCYRSHTLADALGPEVKHKRTRPYRPQTNGKVERFNRTMIEEWAYARPYRSEAEGVAAFPQWLDYYNHRRGHASLKGLAPADRVPNLRG</sequence>
<feature type="domain" description="Integrase catalytic" evidence="2">
    <location>
        <begin position="145"/>
        <end position="318"/>
    </location>
</feature>
<dbReference type="RefSeq" id="WP_013350597.1">
    <property type="nucleotide sequence ID" value="NC_014550.1"/>
</dbReference>
<dbReference type="Proteomes" id="UP000006878">
    <property type="component" value="Chromosome"/>
</dbReference>
<dbReference type="GeneID" id="303186842"/>
<dbReference type="PANTHER" id="PTHR35004:SF6">
    <property type="entry name" value="TRANSPOSASE"/>
    <property type="match status" value="1"/>
</dbReference>
<dbReference type="InterPro" id="IPR009057">
    <property type="entry name" value="Homeodomain-like_sf"/>
</dbReference>
<dbReference type="Pfam" id="PF13683">
    <property type="entry name" value="rve_3"/>
    <property type="match status" value="1"/>
</dbReference>
<evidence type="ECO:0000313" key="3">
    <source>
        <dbReference type="EMBL" id="CBT77501.1"/>
    </source>
</evidence>
<accession>A0ABP1U9K2</accession>
<dbReference type="NCBIfam" id="NF033577">
    <property type="entry name" value="transpos_IS481"/>
    <property type="match status" value="1"/>
</dbReference>
<dbReference type="PANTHER" id="PTHR35004">
    <property type="entry name" value="TRANSPOSASE RV3428C-RELATED"/>
    <property type="match status" value="1"/>
</dbReference>
<keyword evidence="4" id="KW-1185">Reference proteome</keyword>
<dbReference type="InterPro" id="IPR047656">
    <property type="entry name" value="IS481-like_transpos"/>
</dbReference>
<dbReference type="Pfam" id="PF13565">
    <property type="entry name" value="HTH_32"/>
    <property type="match status" value="1"/>
</dbReference>
<feature type="compositionally biased region" description="Basic residues" evidence="1">
    <location>
        <begin position="62"/>
        <end position="71"/>
    </location>
</feature>
<dbReference type="Gene3D" id="3.30.420.10">
    <property type="entry name" value="Ribonuclease H-like superfamily/Ribonuclease H"/>
    <property type="match status" value="1"/>
</dbReference>
<protein>
    <submittedName>
        <fullName evidence="3">Transposase of ISAar35, IS481 family</fullName>
    </submittedName>
</protein>
<organism evidence="3 4">
    <name type="scientific">Glutamicibacter arilaitensis (strain DSM 16368 / CIP 108037 / IAM 15318 / JCM 13566 / NCIMB 14258 / Re117)</name>
    <name type="common">Arthrobacter arilaitensis</name>
    <dbReference type="NCBI Taxonomy" id="861360"/>
    <lineage>
        <taxon>Bacteria</taxon>
        <taxon>Bacillati</taxon>
        <taxon>Actinomycetota</taxon>
        <taxon>Actinomycetes</taxon>
        <taxon>Micrococcales</taxon>
        <taxon>Micrococcaceae</taxon>
        <taxon>Glutamicibacter</taxon>
    </lineage>
</organism>
<dbReference type="SUPFAM" id="SSF46689">
    <property type="entry name" value="Homeodomain-like"/>
    <property type="match status" value="1"/>
</dbReference>
<dbReference type="SUPFAM" id="SSF53098">
    <property type="entry name" value="Ribonuclease H-like"/>
    <property type="match status" value="1"/>
</dbReference>
<evidence type="ECO:0000259" key="2">
    <source>
        <dbReference type="PROSITE" id="PS50994"/>
    </source>
</evidence>
<dbReference type="InterPro" id="IPR012337">
    <property type="entry name" value="RNaseH-like_sf"/>
</dbReference>